<protein>
    <submittedName>
        <fullName evidence="1">Uncharacterized protein</fullName>
    </submittedName>
</protein>
<reference evidence="1 2" key="1">
    <citation type="journal article" date="2012" name="BMC Genomics">
        <title>Comparative genomic analysis of the genus Staphylococcus including Staphylococcus aureus and its newly described sister species Staphylococcus simiae.</title>
        <authorList>
            <person name="Suzuki H."/>
            <person name="Lefebure T."/>
            <person name="Pavinski Bitar P."/>
            <person name="Stanhope M.J."/>
        </authorList>
    </citation>
    <scope>NUCLEOTIDE SEQUENCE [LARGE SCALE GENOMIC DNA]</scope>
    <source>
        <strain evidence="1 2">CCM 7213</strain>
    </source>
</reference>
<evidence type="ECO:0000313" key="1">
    <source>
        <dbReference type="EMBL" id="EHJ08445.1"/>
    </source>
</evidence>
<evidence type="ECO:0000313" key="2">
    <source>
        <dbReference type="Proteomes" id="UP000005413"/>
    </source>
</evidence>
<dbReference type="RefSeq" id="WP_002462648.1">
    <property type="nucleotide sequence ID" value="NZ_AEUN01000307.1"/>
</dbReference>
<name>G5JH97_9STAP</name>
<organism evidence="1 2">
    <name type="scientific">Staphylococcus simiae CCM 7213 = CCUG 51256</name>
    <dbReference type="NCBI Taxonomy" id="911238"/>
    <lineage>
        <taxon>Bacteria</taxon>
        <taxon>Bacillati</taxon>
        <taxon>Bacillota</taxon>
        <taxon>Bacilli</taxon>
        <taxon>Bacillales</taxon>
        <taxon>Staphylococcaceae</taxon>
        <taxon>Staphylococcus</taxon>
    </lineage>
</organism>
<dbReference type="PATRIC" id="fig|911238.3.peg.679"/>
<dbReference type="AlphaFoldDB" id="G5JH97"/>
<accession>G5JH97</accession>
<dbReference type="Proteomes" id="UP000005413">
    <property type="component" value="Unassembled WGS sequence"/>
</dbReference>
<sequence>MNEPTEIRYSLDEYGEPYYPATHIKAIQGQYKNEWFEFKVRKPIVGNYAFDGENGFVNSYRTIDMGGFKLKSLRLNARNLKNGDLLATLPDNLDLPLNPHSYDIRTPNGRNPAIITLRPDGTIRFYISDSNWSDIDYIYGQYDWIE</sequence>
<dbReference type="OrthoDB" id="2396147at2"/>
<proteinExistence type="predicted"/>
<keyword evidence="2" id="KW-1185">Reference proteome</keyword>
<gene>
    <name evidence="1" type="ORF">SS7213T_04130</name>
</gene>
<comment type="caution">
    <text evidence="1">The sequence shown here is derived from an EMBL/GenBank/DDBJ whole genome shotgun (WGS) entry which is preliminary data.</text>
</comment>
<dbReference type="EMBL" id="AEUN01000307">
    <property type="protein sequence ID" value="EHJ08445.1"/>
    <property type="molecule type" value="Genomic_DNA"/>
</dbReference>